<organism evidence="1 2">
    <name type="scientific">Aureibaculum flavum</name>
    <dbReference type="NCBI Taxonomy" id="2795986"/>
    <lineage>
        <taxon>Bacteria</taxon>
        <taxon>Pseudomonadati</taxon>
        <taxon>Bacteroidota</taxon>
        <taxon>Flavobacteriia</taxon>
        <taxon>Flavobacteriales</taxon>
        <taxon>Flavobacteriaceae</taxon>
        <taxon>Aureibaculum</taxon>
    </lineage>
</organism>
<keyword evidence="2" id="KW-1185">Reference proteome</keyword>
<protein>
    <submittedName>
        <fullName evidence="1">Murein L,D-transpeptidase catalytic domain family protein</fullName>
    </submittedName>
</protein>
<dbReference type="PANTHER" id="PTHR38477:SF1">
    <property type="entry name" value="MUREIN L,D-TRANSPEPTIDASE CATALYTIC DOMAIN FAMILY PROTEIN"/>
    <property type="match status" value="1"/>
</dbReference>
<sequence length="206" mass="23527">MNKNFTILIIILSFFSCKKEKQNLFVSNETITIETEVLDYSDEISHIKAFAKKGNYNKDIAFMIDYSIHSGKNRFFVVDLKKDSILKKELVCHGDGKGKNTTGIPTVFSNKSETHCSSLGMAVMGERAYSSWGKNYKYWIDGLEKTNSNMRKRIVVLHGWKGMPEKETYPNPIATSWGCPTVSVSVLDELDELLKENEKVLLYSFR</sequence>
<proteinExistence type="predicted"/>
<name>A0ABS0WQS9_9FLAO</name>
<dbReference type="InterPro" id="IPR032676">
    <property type="entry name" value="YkuD_2"/>
</dbReference>
<dbReference type="Proteomes" id="UP000623301">
    <property type="component" value="Unassembled WGS sequence"/>
</dbReference>
<gene>
    <name evidence="1" type="ORF">JBL43_08645</name>
</gene>
<accession>A0ABS0WQS9</accession>
<dbReference type="PROSITE" id="PS51257">
    <property type="entry name" value="PROKAR_LIPOPROTEIN"/>
    <property type="match status" value="1"/>
</dbReference>
<comment type="caution">
    <text evidence="1">The sequence shown here is derived from an EMBL/GenBank/DDBJ whole genome shotgun (WGS) entry which is preliminary data.</text>
</comment>
<evidence type="ECO:0000313" key="1">
    <source>
        <dbReference type="EMBL" id="MBJ2174304.1"/>
    </source>
</evidence>
<evidence type="ECO:0000313" key="2">
    <source>
        <dbReference type="Proteomes" id="UP000623301"/>
    </source>
</evidence>
<dbReference type="RefSeq" id="WP_198841040.1">
    <property type="nucleotide sequence ID" value="NZ_JAEHFJ010000003.1"/>
</dbReference>
<dbReference type="Pfam" id="PF13645">
    <property type="entry name" value="YkuD_2"/>
    <property type="match status" value="1"/>
</dbReference>
<dbReference type="EMBL" id="JAEHFJ010000003">
    <property type="protein sequence ID" value="MBJ2174304.1"/>
    <property type="molecule type" value="Genomic_DNA"/>
</dbReference>
<dbReference type="PANTHER" id="PTHR38477">
    <property type="entry name" value="HYPOTHETICAL EXPORTED PROTEIN"/>
    <property type="match status" value="1"/>
</dbReference>
<reference evidence="1 2" key="1">
    <citation type="submission" date="2020-12" db="EMBL/GenBank/DDBJ databases">
        <title>Aureibaculum luteum sp. nov. and Aureibaculum flavum sp. nov., novel members of the family Flavobacteriaceae isolated from Antarctic intertidal sediments.</title>
        <authorList>
            <person name="He X."/>
            <person name="Zhang X."/>
        </authorList>
    </citation>
    <scope>NUCLEOTIDE SEQUENCE [LARGE SCALE GENOMIC DNA]</scope>
    <source>
        <strain evidence="1 2">A20</strain>
    </source>
</reference>